<dbReference type="STRING" id="571932.SAMN05421743_11115"/>
<keyword evidence="2" id="KW-0449">Lipoprotein</keyword>
<organism evidence="2 3">
    <name type="scientific">Thalassobacillus cyri</name>
    <dbReference type="NCBI Taxonomy" id="571932"/>
    <lineage>
        <taxon>Bacteria</taxon>
        <taxon>Bacillati</taxon>
        <taxon>Bacillota</taxon>
        <taxon>Bacilli</taxon>
        <taxon>Bacillales</taxon>
        <taxon>Bacillaceae</taxon>
        <taxon>Thalassobacillus</taxon>
    </lineage>
</organism>
<dbReference type="RefSeq" id="WP_093045472.1">
    <property type="nucleotide sequence ID" value="NZ_FNQR01000011.1"/>
</dbReference>
<evidence type="ECO:0000313" key="2">
    <source>
        <dbReference type="EMBL" id="SEA94602.1"/>
    </source>
</evidence>
<dbReference type="InterPro" id="IPR019076">
    <property type="entry name" value="Spore_lipoprot_YhcN/YlaJ-like"/>
</dbReference>
<dbReference type="AlphaFoldDB" id="A0A1H4FDP2"/>
<dbReference type="PROSITE" id="PS51257">
    <property type="entry name" value="PROKAR_LIPOPROTEIN"/>
    <property type="match status" value="1"/>
</dbReference>
<dbReference type="Proteomes" id="UP000198584">
    <property type="component" value="Unassembled WGS sequence"/>
</dbReference>
<proteinExistence type="predicted"/>
<protein>
    <submittedName>
        <fullName evidence="2">Sporulation lipoprotein YhcN/YlaJ (Spore_YhcN_YlaJ)</fullName>
    </submittedName>
</protein>
<feature type="compositionally biased region" description="Basic and acidic residues" evidence="1">
    <location>
        <begin position="39"/>
        <end position="64"/>
    </location>
</feature>
<dbReference type="OrthoDB" id="2964917at2"/>
<gene>
    <name evidence="2" type="ORF">SAMN05421743_11115</name>
</gene>
<dbReference type="Pfam" id="PF09580">
    <property type="entry name" value="Spore_YhcN_YlaJ"/>
    <property type="match status" value="1"/>
</dbReference>
<evidence type="ECO:0000256" key="1">
    <source>
        <dbReference type="SAM" id="MobiDB-lite"/>
    </source>
</evidence>
<feature type="region of interest" description="Disordered" evidence="1">
    <location>
        <begin position="26"/>
        <end position="64"/>
    </location>
</feature>
<sequence length="191" mass="22081">MWKKPIASVFAIGILMTGCNTEEAQENSKQNNVYDPLETTEKNNDTESNELRRGAPNRIKREAEEDMRNTTYNMSDRAHNNEYYNEQSMAITRSINELPQVSTSTAFATEDRVLVGVVPTIYGRKDHNLKNLVREKVAEVTEEKNVVIYMNHSDWEELRDLNARVRAEKAPEKVKGEINKFLKRFQPDNSK</sequence>
<reference evidence="2 3" key="1">
    <citation type="submission" date="2016-10" db="EMBL/GenBank/DDBJ databases">
        <authorList>
            <person name="de Groot N.N."/>
        </authorList>
    </citation>
    <scope>NUCLEOTIDE SEQUENCE [LARGE SCALE GENOMIC DNA]</scope>
    <source>
        <strain evidence="2 3">CCM7597</strain>
    </source>
</reference>
<name>A0A1H4FDP2_9BACI</name>
<dbReference type="EMBL" id="FNQR01000011">
    <property type="protein sequence ID" value="SEA94602.1"/>
    <property type="molecule type" value="Genomic_DNA"/>
</dbReference>
<accession>A0A1H4FDP2</accession>
<evidence type="ECO:0000313" key="3">
    <source>
        <dbReference type="Proteomes" id="UP000198584"/>
    </source>
</evidence>
<keyword evidence="3" id="KW-1185">Reference proteome</keyword>